<dbReference type="Gene3D" id="2.130.10.10">
    <property type="entry name" value="YVTN repeat-like/Quinoprotein amine dehydrogenase"/>
    <property type="match status" value="2"/>
</dbReference>
<dbReference type="InterPro" id="IPR029058">
    <property type="entry name" value="AB_hydrolase_fold"/>
</dbReference>
<dbReference type="InterPro" id="IPR054471">
    <property type="entry name" value="GPIID_WHD"/>
</dbReference>
<dbReference type="SUPFAM" id="SSF50978">
    <property type="entry name" value="WD40 repeat-like"/>
    <property type="match status" value="2"/>
</dbReference>
<evidence type="ECO:0000259" key="3">
    <source>
        <dbReference type="Pfam" id="PF24883"/>
    </source>
</evidence>
<feature type="domain" description="GPI inositol-deacylase winged helix" evidence="2">
    <location>
        <begin position="581"/>
        <end position="671"/>
    </location>
</feature>
<dbReference type="SUPFAM" id="SSF53474">
    <property type="entry name" value="alpha/beta-Hydrolases"/>
    <property type="match status" value="1"/>
</dbReference>
<evidence type="ECO:0000256" key="1">
    <source>
        <dbReference type="ARBA" id="ARBA00022737"/>
    </source>
</evidence>
<protein>
    <submittedName>
        <fullName evidence="4">Related to NACHT and WD domain protein</fullName>
    </submittedName>
</protein>
<dbReference type="PANTHER" id="PTHR10039">
    <property type="entry name" value="AMELOGENIN"/>
    <property type="match status" value="1"/>
</dbReference>
<dbReference type="PANTHER" id="PTHR10039:SF16">
    <property type="entry name" value="GPI INOSITOL-DEACYLASE"/>
    <property type="match status" value="1"/>
</dbReference>
<feature type="domain" description="Nephrocystin 3-like N-terminal" evidence="3">
    <location>
        <begin position="316"/>
        <end position="478"/>
    </location>
</feature>
<keyword evidence="1" id="KW-0677">Repeat</keyword>
<accession>A0A1L7X2T1</accession>
<dbReference type="InterPro" id="IPR015943">
    <property type="entry name" value="WD40/YVTN_repeat-like_dom_sf"/>
</dbReference>
<dbReference type="EMBL" id="FJOG01000013">
    <property type="protein sequence ID" value="CZR59316.1"/>
    <property type="molecule type" value="Genomic_DNA"/>
</dbReference>
<dbReference type="InterPro" id="IPR001680">
    <property type="entry name" value="WD40_rpt"/>
</dbReference>
<name>A0A1L7X2T1_9HELO</name>
<dbReference type="OrthoDB" id="194358at2759"/>
<dbReference type="Gene3D" id="3.40.50.1820">
    <property type="entry name" value="alpha/beta hydrolase"/>
    <property type="match status" value="1"/>
</dbReference>
<organism evidence="4 5">
    <name type="scientific">Phialocephala subalpina</name>
    <dbReference type="NCBI Taxonomy" id="576137"/>
    <lineage>
        <taxon>Eukaryota</taxon>
        <taxon>Fungi</taxon>
        <taxon>Dikarya</taxon>
        <taxon>Ascomycota</taxon>
        <taxon>Pezizomycotina</taxon>
        <taxon>Leotiomycetes</taxon>
        <taxon>Helotiales</taxon>
        <taxon>Mollisiaceae</taxon>
        <taxon>Phialocephala</taxon>
        <taxon>Phialocephala fortinii species complex</taxon>
    </lineage>
</organism>
<reference evidence="4 5" key="1">
    <citation type="submission" date="2016-03" db="EMBL/GenBank/DDBJ databases">
        <authorList>
            <person name="Ploux O."/>
        </authorList>
    </citation>
    <scope>NUCLEOTIDE SEQUENCE [LARGE SCALE GENOMIC DNA]</scope>
    <source>
        <strain evidence="4 5">UAMH 11012</strain>
    </source>
</reference>
<dbReference type="SMART" id="SM00320">
    <property type="entry name" value="WD40"/>
    <property type="match status" value="9"/>
</dbReference>
<gene>
    <name evidence="4" type="ORF">PAC_09208</name>
</gene>
<dbReference type="Proteomes" id="UP000184330">
    <property type="component" value="Unassembled WGS sequence"/>
</dbReference>
<dbReference type="InterPro" id="IPR036322">
    <property type="entry name" value="WD40_repeat_dom_sf"/>
</dbReference>
<evidence type="ECO:0000313" key="4">
    <source>
        <dbReference type="EMBL" id="CZR59316.1"/>
    </source>
</evidence>
<keyword evidence="5" id="KW-1185">Reference proteome</keyword>
<evidence type="ECO:0000313" key="5">
    <source>
        <dbReference type="Proteomes" id="UP000184330"/>
    </source>
</evidence>
<evidence type="ECO:0000259" key="2">
    <source>
        <dbReference type="Pfam" id="PF22939"/>
    </source>
</evidence>
<proteinExistence type="predicted"/>
<dbReference type="InterPro" id="IPR056884">
    <property type="entry name" value="NPHP3-like_N"/>
</dbReference>
<dbReference type="Pfam" id="PF24883">
    <property type="entry name" value="NPHP3_N"/>
    <property type="match status" value="1"/>
</dbReference>
<dbReference type="Pfam" id="PF22939">
    <property type="entry name" value="WHD_GPIID"/>
    <property type="match status" value="1"/>
</dbReference>
<sequence>MMSVSQREVNELPIPEVVSTHGFPSGSLLFGGGAKNTKRLAADPKGPFGLNLLYAPAEPLIDFIFVHGLGGGSRKTWSKTTSVKDFWPQEWLPKDLAFKNMSTWPCLRDADTPIVLIGHSMGGLVIKKAYNLARQSAADESLANRVHSIYFLATPHSGSDSAKLLSDILQFASIPRKYVEELKPGSGTIQTISDDFRNYERDLDLWSFYETLPLSMGIFSRIIVPPDSAVMGFRDEKQMLMNADHRSICKFDSIADPNYQILRNSLETTVIKISKTVRTSQQDLRHSQLKDLESYLGVLDKFDSDLATAQEARLPGTCEWFSTKKAFLNWKNFGQLAPTVLWIGAKPAAGKSILAGYAFDHLRNENGNCGFFFFKYGDKSKSRLGACLRSLAFQMVCSDFAVRQKLLEMQKDNIKFDRDNKRTVWRKLFLSGIFQTTFSSHYWIIDALDECVNPLALFDLMLDNLESSLPLRVLITNRITGDLEESFKSLSPHRYQLQQISTADTLPDIKLLVQSKAKSFRLQNDDDRPALVEKILQKSNGSFLWTVLVVNKLSKCYSPEVIKQVLDDAPSDMKPWYQRTLETMSQNTHGRKLTRAILIWATCATRPMSLMELDIALKLDVNETSHGLEQTITALCGQLVAIDRLDRVQMVHETAREFLLDANLNSELAIKPMEAHTRIANACLIYLAGDEMKPPRTGRCQSSIAIKRGEFSQYACTTFSYHLANADPRSNDLLSLVDKFLRLNVLSWIEIIAQTQDLILFIRVAKHLRSYLNACSTERSPLSREVSLIRGWTTDLIRIAAKFADALVLSPSAIYSLVLPFCPTASSVYKTANNGRRLAIVGLSNSQWDDRISCIDFNQGQTSAISAGDQFLAVGLTNGTINLYHAASYQEYRTLNHGEAVKFLQFKEKSDLMASCGMKNVRIWDIRRGGIVHSFQAPQRPICLAFDQNLLMAASHQNRLATWNLDNDGARKPDRLWNDSLDQTTTQLRRSPCAISISVSHQMLAVAYSGKPILLWDLAGDMFYGNCGRKLSNCETSTHVISSLVFNPNVNIGLLVASYLDGQLALLDPFNDQEQCSFRADCHTLAGSSDGRLLAGGAGSGIIQVYEFDTLRLLYRVKSSNFYIKQLAFSPDGLHFSDIRGSQCNVWEPAVLLRDIVGDDSSEESSTSVVEAISSNSKVRISAMILHQNLEVAFCGKEDGSVSVYNMRSGVQIGTLYHHKSLVRILTWWPSTGVVMSVDTSNTIFAWKLQQGKPPSWKIDTQLFQCCLDIDVEGLQLKSIFPFIMERKPQILLEMSELNGSANTRELYSIDAALFDIDISNNTKQNQRNDSTGTREVTASLQSPIPHALLSPQLRSQIDFLADYVSHIIGISESGKLVFLDTHSWVCSASLESTFGGSISYSRHFFVPYDWFSGTRDIVCGLARRDVVFARNDDVANIKGGLEYVENVDVRLEPPSPKGGLGLGFGRSFTELS</sequence>